<name>A0ABR1JD82_9AGAR</name>
<organism evidence="1 2">
    <name type="scientific">Marasmiellus scandens</name>
    <dbReference type="NCBI Taxonomy" id="2682957"/>
    <lineage>
        <taxon>Eukaryota</taxon>
        <taxon>Fungi</taxon>
        <taxon>Dikarya</taxon>
        <taxon>Basidiomycota</taxon>
        <taxon>Agaricomycotina</taxon>
        <taxon>Agaricomycetes</taxon>
        <taxon>Agaricomycetidae</taxon>
        <taxon>Agaricales</taxon>
        <taxon>Marasmiineae</taxon>
        <taxon>Omphalotaceae</taxon>
        <taxon>Marasmiellus</taxon>
    </lineage>
</organism>
<dbReference type="SUPFAM" id="SSF52047">
    <property type="entry name" value="RNI-like"/>
    <property type="match status" value="1"/>
</dbReference>
<evidence type="ECO:0000313" key="2">
    <source>
        <dbReference type="Proteomes" id="UP001498398"/>
    </source>
</evidence>
<protein>
    <recommendedName>
        <fullName evidence="3">F-box domain-containing protein</fullName>
    </recommendedName>
</protein>
<evidence type="ECO:0008006" key="3">
    <source>
        <dbReference type="Google" id="ProtNLM"/>
    </source>
</evidence>
<evidence type="ECO:0000313" key="1">
    <source>
        <dbReference type="EMBL" id="KAK7455209.1"/>
    </source>
</evidence>
<gene>
    <name evidence="1" type="ORF">VKT23_011084</name>
</gene>
<sequence>MLCPTCGRDQVYTNRFDISSVSPAINEMLRQFPSTVASTFHSSISQMLSDVEADFSYYGSEISGLQTRLLYLRTKQNLLKKHRERLQSLSSPIRKLPIELLTQIFTFVCDIEAVRIDKSARHFVGWRSPFVLASVCNGWRQIVTASPQMWSNLYYDNDFYGPPFEAALRLCLERSKSYPLSLKIDILGGSTSTSLLELLVEQSTRWRHVQILVGTSLSESPLSIMTGKPLQLLESLEILDCDDEYCDLNAFQSVPRLRSLHLDAMPALNTALDFPFANISHLKLTCHRWNTIFRALEAFPNLQSVIYQGFDPETAPGDVASQTSNLSKLEFWLDGDHTESPDSDDHNQLRVMFEKLTLPSLNSFTLMSTDWISPLGLFKAIWPREAVSQFFERSKCSLTILCLDYIPLSDKDAILLLRLVPSLQELRIKEIHRKSYNFELWLFKYPDLITPSFLTALHAYDSTQEQGTISSPLVPSLQRLEFLADGDLFDDQLFLEMVVSRWMPDKEYASVVGVSSLQSVKVGVKGRELKEDVEQRLLHLGRAGLKVMI</sequence>
<dbReference type="EMBL" id="JBANRG010000023">
    <property type="protein sequence ID" value="KAK7455209.1"/>
    <property type="molecule type" value="Genomic_DNA"/>
</dbReference>
<dbReference type="Gene3D" id="1.20.1280.50">
    <property type="match status" value="1"/>
</dbReference>
<dbReference type="Gene3D" id="3.80.10.10">
    <property type="entry name" value="Ribonuclease Inhibitor"/>
    <property type="match status" value="1"/>
</dbReference>
<accession>A0ABR1JD82</accession>
<keyword evidence="2" id="KW-1185">Reference proteome</keyword>
<dbReference type="Proteomes" id="UP001498398">
    <property type="component" value="Unassembled WGS sequence"/>
</dbReference>
<comment type="caution">
    <text evidence="1">The sequence shown here is derived from an EMBL/GenBank/DDBJ whole genome shotgun (WGS) entry which is preliminary data.</text>
</comment>
<reference evidence="1 2" key="1">
    <citation type="submission" date="2024-01" db="EMBL/GenBank/DDBJ databases">
        <title>A draft genome for the cacao thread blight pathogen Marasmiellus scandens.</title>
        <authorList>
            <person name="Baruah I.K."/>
            <person name="Leung J."/>
            <person name="Bukari Y."/>
            <person name="Amoako-Attah I."/>
            <person name="Meinhardt L.W."/>
            <person name="Bailey B.A."/>
            <person name="Cohen S.P."/>
        </authorList>
    </citation>
    <scope>NUCLEOTIDE SEQUENCE [LARGE SCALE GENOMIC DNA]</scope>
    <source>
        <strain evidence="1 2">GH-19</strain>
    </source>
</reference>
<proteinExistence type="predicted"/>
<dbReference type="InterPro" id="IPR032675">
    <property type="entry name" value="LRR_dom_sf"/>
</dbReference>